<feature type="compositionally biased region" description="Low complexity" evidence="1">
    <location>
        <begin position="1"/>
        <end position="19"/>
    </location>
</feature>
<dbReference type="EMBL" id="BARS01025175">
    <property type="protein sequence ID" value="GAG01322.1"/>
    <property type="molecule type" value="Genomic_DNA"/>
</dbReference>
<accession>X0UPX0</accession>
<feature type="region of interest" description="Disordered" evidence="1">
    <location>
        <begin position="1"/>
        <end position="21"/>
    </location>
</feature>
<sequence>MTTATVPTTPAPGATPKGAIVPHEDEDHAQLVRRLRSRLNAIRQLVDEFFTKDIDFGIIPGCKKPSLLKPGAEKVCALFALAPSYVVIEKDLPNGHREYRVTCTLTDPSERSWGEGVG</sequence>
<name>X0UPX0_9ZZZZ</name>
<evidence type="ECO:0000256" key="1">
    <source>
        <dbReference type="SAM" id="MobiDB-lite"/>
    </source>
</evidence>
<organism evidence="2">
    <name type="scientific">marine sediment metagenome</name>
    <dbReference type="NCBI Taxonomy" id="412755"/>
    <lineage>
        <taxon>unclassified sequences</taxon>
        <taxon>metagenomes</taxon>
        <taxon>ecological metagenomes</taxon>
    </lineage>
</organism>
<feature type="non-terminal residue" evidence="2">
    <location>
        <position position="118"/>
    </location>
</feature>
<proteinExistence type="predicted"/>
<evidence type="ECO:0000313" key="2">
    <source>
        <dbReference type="EMBL" id="GAG01322.1"/>
    </source>
</evidence>
<gene>
    <name evidence="2" type="ORF">S01H1_39829</name>
</gene>
<dbReference type="AlphaFoldDB" id="X0UPX0"/>
<protein>
    <submittedName>
        <fullName evidence="2">Uncharacterized protein</fullName>
    </submittedName>
</protein>
<comment type="caution">
    <text evidence="2">The sequence shown here is derived from an EMBL/GenBank/DDBJ whole genome shotgun (WGS) entry which is preliminary data.</text>
</comment>
<reference evidence="2" key="1">
    <citation type="journal article" date="2014" name="Front. Microbiol.">
        <title>High frequency of phylogenetically diverse reductive dehalogenase-homologous genes in deep subseafloor sedimentary metagenomes.</title>
        <authorList>
            <person name="Kawai M."/>
            <person name="Futagami T."/>
            <person name="Toyoda A."/>
            <person name="Takaki Y."/>
            <person name="Nishi S."/>
            <person name="Hori S."/>
            <person name="Arai W."/>
            <person name="Tsubouchi T."/>
            <person name="Morono Y."/>
            <person name="Uchiyama I."/>
            <person name="Ito T."/>
            <person name="Fujiyama A."/>
            <person name="Inagaki F."/>
            <person name="Takami H."/>
        </authorList>
    </citation>
    <scope>NUCLEOTIDE SEQUENCE</scope>
    <source>
        <strain evidence="2">Expedition CK06-06</strain>
    </source>
</reference>